<dbReference type="RefSeq" id="WP_000609295.1">
    <property type="nucleotide sequence ID" value="NZ_NFCF01000053.1"/>
</dbReference>
<dbReference type="Proteomes" id="UP000195152">
    <property type="component" value="Unassembled WGS sequence"/>
</dbReference>
<keyword evidence="1" id="KW-0436">Ligase</keyword>
<dbReference type="SUPFAM" id="SSF56059">
    <property type="entry name" value="Glutathione synthetase ATP-binding domain-like"/>
    <property type="match status" value="1"/>
</dbReference>
<dbReference type="InterPro" id="IPR052032">
    <property type="entry name" value="ATP-dep_AA_Ligase"/>
</dbReference>
<dbReference type="Gene3D" id="3.30.470.20">
    <property type="entry name" value="ATP-grasp fold, B domain"/>
    <property type="match status" value="1"/>
</dbReference>
<comment type="caution">
    <text evidence="6">The sequence shown here is derived from an EMBL/GenBank/DDBJ whole genome shotgun (WGS) entry which is preliminary data.</text>
</comment>
<dbReference type="EMBL" id="NFCF01000053">
    <property type="protein sequence ID" value="OTW52669.1"/>
    <property type="molecule type" value="Genomic_DNA"/>
</dbReference>
<feature type="domain" description="ATP-grasp" evidence="5">
    <location>
        <begin position="110"/>
        <end position="307"/>
    </location>
</feature>
<dbReference type="AlphaFoldDB" id="A0A2C9YG19"/>
<dbReference type="GO" id="GO:0016874">
    <property type="term" value="F:ligase activity"/>
    <property type="evidence" value="ECO:0007669"/>
    <property type="project" value="UniProtKB-KW"/>
</dbReference>
<dbReference type="Pfam" id="PF13535">
    <property type="entry name" value="ATP-grasp_4"/>
    <property type="match status" value="1"/>
</dbReference>
<gene>
    <name evidence="6" type="ORF">BK699_05850</name>
</gene>
<evidence type="ECO:0000256" key="1">
    <source>
        <dbReference type="ARBA" id="ARBA00022598"/>
    </source>
</evidence>
<evidence type="ECO:0000313" key="6">
    <source>
        <dbReference type="EMBL" id="OTW52669.1"/>
    </source>
</evidence>
<name>A0A2C9YG19_BACTU</name>
<dbReference type="PROSITE" id="PS50975">
    <property type="entry name" value="ATP_GRASP"/>
    <property type="match status" value="1"/>
</dbReference>
<keyword evidence="3 4" id="KW-0067">ATP-binding</keyword>
<accession>A0A2C9YG19</accession>
<dbReference type="PANTHER" id="PTHR43585">
    <property type="entry name" value="FUMIPYRROLE BIOSYNTHESIS PROTEIN C"/>
    <property type="match status" value="1"/>
</dbReference>
<dbReference type="GO" id="GO:0046872">
    <property type="term" value="F:metal ion binding"/>
    <property type="evidence" value="ECO:0007669"/>
    <property type="project" value="InterPro"/>
</dbReference>
<dbReference type="PANTHER" id="PTHR43585:SF2">
    <property type="entry name" value="ATP-GRASP ENZYME FSQD"/>
    <property type="match status" value="1"/>
</dbReference>
<protein>
    <recommendedName>
        <fullName evidence="5">ATP-grasp domain-containing protein</fullName>
    </recommendedName>
</protein>
<evidence type="ECO:0000313" key="7">
    <source>
        <dbReference type="Proteomes" id="UP000195152"/>
    </source>
</evidence>
<evidence type="ECO:0000256" key="4">
    <source>
        <dbReference type="PROSITE-ProRule" id="PRU00409"/>
    </source>
</evidence>
<sequence>MINMILFIENSSKLIKKFYELAIRNKDKVSFLVKKEVDDVPPEYQIVWDIKVEPIETTVHMLKKDGYSFDRIITIQEGYLEEVEILCEKLNIKNIMFETAKNFRDKYFMKKLFIENSIPTPKMELLELKPLQENIISFPCVVKPLSGFGSIGVKKVESIDELNNIIKIHSLIDKVSLKNFNPKHKVLVEEYISGVEYAVDIIWQNRKPLTTVVTCKGVMKGPYFYDREYILVSPKEDLYTELEKAAVRVNKCLGIINGATHTELKFDKDQIYCIESTCRPGAAGAFYKLAELSTEYRFFNLLYYTLTSSKDFSNEKFNEQIKYNTDNIYFWYNFPFKNKGINYNINEKYLKNNLSYYEIDYINTEIRNTDEFMTPSYFCTLTGVMDKNLNMSRFLETLCNEE</sequence>
<dbReference type="InterPro" id="IPR011761">
    <property type="entry name" value="ATP-grasp"/>
</dbReference>
<dbReference type="GO" id="GO:0005524">
    <property type="term" value="F:ATP binding"/>
    <property type="evidence" value="ECO:0007669"/>
    <property type="project" value="UniProtKB-UniRule"/>
</dbReference>
<organism evidence="6 7">
    <name type="scientific">Bacillus thuringiensis serovar mexicanensis</name>
    <dbReference type="NCBI Taxonomy" id="180868"/>
    <lineage>
        <taxon>Bacteria</taxon>
        <taxon>Bacillati</taxon>
        <taxon>Bacillota</taxon>
        <taxon>Bacilli</taxon>
        <taxon>Bacillales</taxon>
        <taxon>Bacillaceae</taxon>
        <taxon>Bacillus</taxon>
        <taxon>Bacillus cereus group</taxon>
    </lineage>
</organism>
<evidence type="ECO:0000259" key="5">
    <source>
        <dbReference type="PROSITE" id="PS50975"/>
    </source>
</evidence>
<proteinExistence type="predicted"/>
<reference evidence="6 7" key="1">
    <citation type="submission" date="2016-10" db="EMBL/GenBank/DDBJ databases">
        <title>Comparative genomics of Bacillus thuringiensis reveals a path to pathogens against multiple invertebrate hosts.</title>
        <authorList>
            <person name="Zheng J."/>
            <person name="Gao Q."/>
            <person name="Liu H."/>
            <person name="Peng D."/>
            <person name="Ruan L."/>
            <person name="Sun M."/>
        </authorList>
    </citation>
    <scope>NUCLEOTIDE SEQUENCE [LARGE SCALE GENOMIC DNA]</scope>
    <source>
        <strain evidence="6">BGSC 4AC1</strain>
    </source>
</reference>
<evidence type="ECO:0000256" key="2">
    <source>
        <dbReference type="ARBA" id="ARBA00022741"/>
    </source>
</evidence>
<keyword evidence="2 4" id="KW-0547">Nucleotide-binding</keyword>
<evidence type="ECO:0000256" key="3">
    <source>
        <dbReference type="ARBA" id="ARBA00022840"/>
    </source>
</evidence>